<dbReference type="AlphaFoldDB" id="D6Z7F2"/>
<sequence length="118" mass="12804">MADVEISKEEAALILHDFKTALEDLNDLLRNEAKQLADLSDVGTALGSGVDGEKSLAIAKENGQNIVKYVQDTIDKVTDLEKRTRARFNAIFGADFDSAIDISKLDPNLGNQGHLTGF</sequence>
<gene>
    <name evidence="2" type="ordered locus">Srot_1418</name>
</gene>
<evidence type="ECO:0000313" key="2">
    <source>
        <dbReference type="EMBL" id="ADG97882.1"/>
    </source>
</evidence>
<dbReference type="Proteomes" id="UP000002247">
    <property type="component" value="Chromosome"/>
</dbReference>
<feature type="coiled-coil region" evidence="1">
    <location>
        <begin position="15"/>
        <end position="42"/>
    </location>
</feature>
<name>D6Z7F2_SEGRD</name>
<evidence type="ECO:0000256" key="1">
    <source>
        <dbReference type="SAM" id="Coils"/>
    </source>
</evidence>
<reference evidence="2 3" key="1">
    <citation type="journal article" date="2010" name="Stand. Genomic Sci.">
        <title>Complete genome sequence of Segniliparus rotundus type strain (CDC 1076).</title>
        <authorList>
            <person name="Sikorski J."/>
            <person name="Lapidus A."/>
            <person name="Copeland A."/>
            <person name="Misra M."/>
            <person name="Glavina Del Rio T."/>
            <person name="Nolan M."/>
            <person name="Lucas S."/>
            <person name="Chen F."/>
            <person name="Tice H."/>
            <person name="Cheng J.F."/>
            <person name="Jando M."/>
            <person name="Schneider S."/>
            <person name="Bruce D."/>
            <person name="Goodwin L."/>
            <person name="Pitluck S."/>
            <person name="Liolios K."/>
            <person name="Mikhailova N."/>
            <person name="Pati A."/>
            <person name="Ivanova N."/>
            <person name="Mavromatis K."/>
            <person name="Chen A."/>
            <person name="Palaniappan K."/>
            <person name="Chertkov O."/>
            <person name="Land M."/>
            <person name="Hauser L."/>
            <person name="Chang Y.J."/>
            <person name="Jeffries C.D."/>
            <person name="Brettin T."/>
            <person name="Detter J.C."/>
            <person name="Han C."/>
            <person name="Rohde M."/>
            <person name="Goker M."/>
            <person name="Bristow J."/>
            <person name="Eisen J.A."/>
            <person name="Markowitz V."/>
            <person name="Hugenholtz P."/>
            <person name="Kyrpides N.C."/>
            <person name="Klenk H.P."/>
        </authorList>
    </citation>
    <scope>NUCLEOTIDE SEQUENCE [LARGE SCALE GENOMIC DNA]</scope>
    <source>
        <strain evidence="3">ATCC BAA-972 / CDC 1076 / CIP 108378 / DSM 44985 / JCM 13578</strain>
    </source>
</reference>
<evidence type="ECO:0000313" key="3">
    <source>
        <dbReference type="Proteomes" id="UP000002247"/>
    </source>
</evidence>
<dbReference type="RefSeq" id="WP_013138336.1">
    <property type="nucleotide sequence ID" value="NC_014168.1"/>
</dbReference>
<accession>D6Z7F2</accession>
<protein>
    <submittedName>
        <fullName evidence="2">Uncharacterized protein</fullName>
    </submittedName>
</protein>
<dbReference type="HOGENOM" id="CLU_2071495_0_0_11"/>
<keyword evidence="1" id="KW-0175">Coiled coil</keyword>
<organism evidence="2 3">
    <name type="scientific">Segniliparus rotundus (strain ATCC BAA-972 / CDC 1076 / CIP 108378 / DSM 44985 / JCM 13578)</name>
    <dbReference type="NCBI Taxonomy" id="640132"/>
    <lineage>
        <taxon>Bacteria</taxon>
        <taxon>Bacillati</taxon>
        <taxon>Actinomycetota</taxon>
        <taxon>Actinomycetes</taxon>
        <taxon>Mycobacteriales</taxon>
        <taxon>Segniliparaceae</taxon>
        <taxon>Segniliparus</taxon>
    </lineage>
</organism>
<dbReference type="STRING" id="640132.Srot_1418"/>
<keyword evidence="3" id="KW-1185">Reference proteome</keyword>
<dbReference type="OrthoDB" id="4780343at2"/>
<dbReference type="EMBL" id="CP001958">
    <property type="protein sequence ID" value="ADG97882.1"/>
    <property type="molecule type" value="Genomic_DNA"/>
</dbReference>
<proteinExistence type="predicted"/>
<dbReference type="KEGG" id="srt:Srot_1418"/>